<dbReference type="AlphaFoldDB" id="A0A2M3ZQ83"/>
<proteinExistence type="predicted"/>
<reference evidence="1" key="1">
    <citation type="submission" date="2018-01" db="EMBL/GenBank/DDBJ databases">
        <title>An insight into the sialome of Amazonian anophelines.</title>
        <authorList>
            <person name="Ribeiro J.M."/>
            <person name="Scarpassa V."/>
            <person name="Calvo E."/>
        </authorList>
    </citation>
    <scope>NUCLEOTIDE SEQUENCE</scope>
    <source>
        <tissue evidence="1">Salivary glands</tissue>
    </source>
</reference>
<protein>
    <submittedName>
        <fullName evidence="1">Putative secreted peptide</fullName>
    </submittedName>
</protein>
<evidence type="ECO:0000313" key="1">
    <source>
        <dbReference type="EMBL" id="MBW30704.1"/>
    </source>
</evidence>
<name>A0A2M3ZQ83_9DIPT</name>
<sequence>MYACIIVLLVLSTWWAILLLYARTLYDHPKLQTVFNRIVTCPNYLPLTQLVYFYIQHLTIHNDTLSSPR</sequence>
<dbReference type="EMBL" id="GGFM01009953">
    <property type="protein sequence ID" value="MBW30704.1"/>
    <property type="molecule type" value="Transcribed_RNA"/>
</dbReference>
<accession>A0A2M3ZQ83</accession>
<organism evidence="1">
    <name type="scientific">Anopheles braziliensis</name>
    <dbReference type="NCBI Taxonomy" id="58242"/>
    <lineage>
        <taxon>Eukaryota</taxon>
        <taxon>Metazoa</taxon>
        <taxon>Ecdysozoa</taxon>
        <taxon>Arthropoda</taxon>
        <taxon>Hexapoda</taxon>
        <taxon>Insecta</taxon>
        <taxon>Pterygota</taxon>
        <taxon>Neoptera</taxon>
        <taxon>Endopterygota</taxon>
        <taxon>Diptera</taxon>
        <taxon>Nematocera</taxon>
        <taxon>Culicoidea</taxon>
        <taxon>Culicidae</taxon>
        <taxon>Anophelinae</taxon>
        <taxon>Anopheles</taxon>
    </lineage>
</organism>